<proteinExistence type="predicted"/>
<sequence length="120" mass="13221">MAFDQPYLGHQARDVKNKGFVLRDDNGEVPIEAVDIVADTVVRLRASRGFSGQPRISYASHQVGGAGQLRDSDPMRADATYEYLPDLMPAEANIKALVHQPYPLHNWSIAFDIAAQGGER</sequence>
<reference evidence="1 2" key="1">
    <citation type="submission" date="2014-11" db="EMBL/GenBank/DDBJ databases">
        <title>Genomics and ecophysiology of heterotrophic nitrogen fixing bacteria isolated from estuarine surface water.</title>
        <authorList>
            <person name="Bentzon-Tilia M."/>
            <person name="Severin I."/>
            <person name="Hansen L.H."/>
            <person name="Riemann L."/>
        </authorList>
    </citation>
    <scope>NUCLEOTIDE SEQUENCE [LARGE SCALE GENOMIC DNA]</scope>
    <source>
        <strain evidence="1 2">BAL361</strain>
    </source>
</reference>
<evidence type="ECO:0000313" key="2">
    <source>
        <dbReference type="Proteomes" id="UP000032439"/>
    </source>
</evidence>
<protein>
    <submittedName>
        <fullName evidence="1">Uncharacterized protein</fullName>
    </submittedName>
</protein>
<dbReference type="PATRIC" id="fig|316.110.peg.2745"/>
<dbReference type="Proteomes" id="UP000032439">
    <property type="component" value="Unassembled WGS sequence"/>
</dbReference>
<gene>
    <name evidence="1" type="ORF">LO50_21525</name>
</gene>
<name>A0A0D7DXE4_STUST</name>
<evidence type="ECO:0000313" key="1">
    <source>
        <dbReference type="EMBL" id="KIZ33248.1"/>
    </source>
</evidence>
<dbReference type="AlphaFoldDB" id="A0A0D7DXE4"/>
<accession>A0A0D7DXE4</accession>
<dbReference type="EMBL" id="JXXD01000261">
    <property type="protein sequence ID" value="KIZ33248.1"/>
    <property type="molecule type" value="Genomic_DNA"/>
</dbReference>
<organism evidence="1 2">
    <name type="scientific">Stutzerimonas stutzeri</name>
    <name type="common">Pseudomonas stutzeri</name>
    <dbReference type="NCBI Taxonomy" id="316"/>
    <lineage>
        <taxon>Bacteria</taxon>
        <taxon>Pseudomonadati</taxon>
        <taxon>Pseudomonadota</taxon>
        <taxon>Gammaproteobacteria</taxon>
        <taxon>Pseudomonadales</taxon>
        <taxon>Pseudomonadaceae</taxon>
        <taxon>Stutzerimonas</taxon>
    </lineage>
</organism>
<comment type="caution">
    <text evidence="1">The sequence shown here is derived from an EMBL/GenBank/DDBJ whole genome shotgun (WGS) entry which is preliminary data.</text>
</comment>